<dbReference type="Proteomes" id="UP000185596">
    <property type="component" value="Unassembled WGS sequence"/>
</dbReference>
<dbReference type="OrthoDB" id="9806976at2"/>
<dbReference type="InterPro" id="IPR036388">
    <property type="entry name" value="WH-like_DNA-bd_sf"/>
</dbReference>
<sequence length="113" mass="13042">MPRPAAAEDVFRAVADPTRRAALETLGRREVPVTELAEELGVGLPMLSRHLAVLRAAGLVAERRDGRRRWYRIQPEPLRELYDWAAIFSDFWPEKIDNLRSYLDRARTRTDGK</sequence>
<dbReference type="STRING" id="1912961.BU204_17505"/>
<dbReference type="SMART" id="SM00418">
    <property type="entry name" value="HTH_ARSR"/>
    <property type="match status" value="1"/>
</dbReference>
<dbReference type="Gene3D" id="1.10.10.10">
    <property type="entry name" value="Winged helix-like DNA-binding domain superfamily/Winged helix DNA-binding domain"/>
    <property type="match status" value="1"/>
</dbReference>
<name>A0A1Q8CPU3_9PSEU</name>
<dbReference type="SUPFAM" id="SSF46785">
    <property type="entry name" value="Winged helix' DNA-binding domain"/>
    <property type="match status" value="1"/>
</dbReference>
<evidence type="ECO:0000259" key="4">
    <source>
        <dbReference type="PROSITE" id="PS50987"/>
    </source>
</evidence>
<organism evidence="5 6">
    <name type="scientific">Actinophytocola xanthii</name>
    <dbReference type="NCBI Taxonomy" id="1912961"/>
    <lineage>
        <taxon>Bacteria</taxon>
        <taxon>Bacillati</taxon>
        <taxon>Actinomycetota</taxon>
        <taxon>Actinomycetes</taxon>
        <taxon>Pseudonocardiales</taxon>
        <taxon>Pseudonocardiaceae</taxon>
    </lineage>
</organism>
<dbReference type="NCBIfam" id="NF033788">
    <property type="entry name" value="HTH_metalloreg"/>
    <property type="match status" value="1"/>
</dbReference>
<gene>
    <name evidence="5" type="ORF">BU204_17505</name>
</gene>
<evidence type="ECO:0000256" key="3">
    <source>
        <dbReference type="ARBA" id="ARBA00023163"/>
    </source>
</evidence>
<dbReference type="GO" id="GO:0003677">
    <property type="term" value="F:DNA binding"/>
    <property type="evidence" value="ECO:0007669"/>
    <property type="project" value="UniProtKB-KW"/>
</dbReference>
<dbReference type="RefSeq" id="WP_075126754.1">
    <property type="nucleotide sequence ID" value="NZ_MSIE01000030.1"/>
</dbReference>
<protein>
    <recommendedName>
        <fullName evidence="4">HTH arsR-type domain-containing protein</fullName>
    </recommendedName>
</protein>
<evidence type="ECO:0000256" key="1">
    <source>
        <dbReference type="ARBA" id="ARBA00023015"/>
    </source>
</evidence>
<dbReference type="PRINTS" id="PR00778">
    <property type="entry name" value="HTHARSR"/>
</dbReference>
<dbReference type="EMBL" id="MSIE01000030">
    <property type="protein sequence ID" value="OLF16371.1"/>
    <property type="molecule type" value="Genomic_DNA"/>
</dbReference>
<dbReference type="GO" id="GO:0003700">
    <property type="term" value="F:DNA-binding transcription factor activity"/>
    <property type="evidence" value="ECO:0007669"/>
    <property type="project" value="InterPro"/>
</dbReference>
<dbReference type="PANTHER" id="PTHR33154:SF33">
    <property type="entry name" value="TRANSCRIPTIONAL REPRESSOR SDPR"/>
    <property type="match status" value="1"/>
</dbReference>
<comment type="caution">
    <text evidence="5">The sequence shown here is derived from an EMBL/GenBank/DDBJ whole genome shotgun (WGS) entry which is preliminary data.</text>
</comment>
<dbReference type="InterPro" id="IPR011991">
    <property type="entry name" value="ArsR-like_HTH"/>
</dbReference>
<dbReference type="InterPro" id="IPR051081">
    <property type="entry name" value="HTH_MetalResp_TranReg"/>
</dbReference>
<feature type="domain" description="HTH arsR-type" evidence="4">
    <location>
        <begin position="1"/>
        <end position="93"/>
    </location>
</feature>
<reference evidence="5 6" key="1">
    <citation type="submission" date="2016-12" db="EMBL/GenBank/DDBJ databases">
        <title>The draft genome sequence of Actinophytocola sp. 11-183.</title>
        <authorList>
            <person name="Wang W."/>
            <person name="Yuan L."/>
        </authorList>
    </citation>
    <scope>NUCLEOTIDE SEQUENCE [LARGE SCALE GENOMIC DNA]</scope>
    <source>
        <strain evidence="5 6">11-183</strain>
    </source>
</reference>
<proteinExistence type="predicted"/>
<dbReference type="InterPro" id="IPR036390">
    <property type="entry name" value="WH_DNA-bd_sf"/>
</dbReference>
<evidence type="ECO:0000313" key="6">
    <source>
        <dbReference type="Proteomes" id="UP000185596"/>
    </source>
</evidence>
<evidence type="ECO:0000313" key="5">
    <source>
        <dbReference type="EMBL" id="OLF16371.1"/>
    </source>
</evidence>
<dbReference type="PROSITE" id="PS50987">
    <property type="entry name" value="HTH_ARSR_2"/>
    <property type="match status" value="1"/>
</dbReference>
<dbReference type="CDD" id="cd00090">
    <property type="entry name" value="HTH_ARSR"/>
    <property type="match status" value="1"/>
</dbReference>
<keyword evidence="2" id="KW-0238">DNA-binding</keyword>
<dbReference type="PANTHER" id="PTHR33154">
    <property type="entry name" value="TRANSCRIPTIONAL REGULATOR, ARSR FAMILY"/>
    <property type="match status" value="1"/>
</dbReference>
<dbReference type="Pfam" id="PF01022">
    <property type="entry name" value="HTH_5"/>
    <property type="match status" value="1"/>
</dbReference>
<evidence type="ECO:0000256" key="2">
    <source>
        <dbReference type="ARBA" id="ARBA00023125"/>
    </source>
</evidence>
<keyword evidence="3" id="KW-0804">Transcription</keyword>
<dbReference type="InterPro" id="IPR001845">
    <property type="entry name" value="HTH_ArsR_DNA-bd_dom"/>
</dbReference>
<keyword evidence="6" id="KW-1185">Reference proteome</keyword>
<accession>A0A1Q8CPU3</accession>
<dbReference type="AlphaFoldDB" id="A0A1Q8CPU3"/>
<keyword evidence="1" id="KW-0805">Transcription regulation</keyword>